<accession>B6HPJ3</accession>
<dbReference type="EMBL" id="AM920437">
    <property type="protein sequence ID" value="CAP97367.1"/>
    <property type="molecule type" value="Genomic_DNA"/>
</dbReference>
<organism evidence="2 3">
    <name type="scientific">Penicillium rubens (strain ATCC 28089 / DSM 1075 / NRRL 1951 / Wisconsin 54-1255)</name>
    <name type="common">Penicillium chrysogenum</name>
    <dbReference type="NCBI Taxonomy" id="500485"/>
    <lineage>
        <taxon>Eukaryota</taxon>
        <taxon>Fungi</taxon>
        <taxon>Dikarya</taxon>
        <taxon>Ascomycota</taxon>
        <taxon>Pezizomycotina</taxon>
        <taxon>Eurotiomycetes</taxon>
        <taxon>Eurotiomycetidae</taxon>
        <taxon>Eurotiales</taxon>
        <taxon>Aspergillaceae</taxon>
        <taxon>Penicillium</taxon>
        <taxon>Penicillium chrysogenum species complex</taxon>
    </lineage>
</organism>
<evidence type="ECO:0000313" key="3">
    <source>
        <dbReference type="Proteomes" id="UP000000724"/>
    </source>
</evidence>
<name>B6HPJ3_PENRW</name>
<reference evidence="2 3" key="1">
    <citation type="journal article" date="2008" name="Nat. Biotechnol.">
        <title>Genome sequencing and analysis of the filamentous fungus Penicillium chrysogenum.</title>
        <authorList>
            <person name="van den Berg M.A."/>
            <person name="Albang R."/>
            <person name="Albermann K."/>
            <person name="Badger J.H."/>
            <person name="Daran J.-M."/>
            <person name="Driessen A.J.M."/>
            <person name="Garcia-Estrada C."/>
            <person name="Fedorova N.D."/>
            <person name="Harris D.M."/>
            <person name="Heijne W.H.M."/>
            <person name="Joardar V.S."/>
            <person name="Kiel J.A.K.W."/>
            <person name="Kovalchuk A."/>
            <person name="Martin J.F."/>
            <person name="Nierman W.C."/>
            <person name="Nijland J.G."/>
            <person name="Pronk J.T."/>
            <person name="Roubos J.A."/>
            <person name="van der Klei I.J."/>
            <person name="van Peij N.N.M.E."/>
            <person name="Veenhuis M."/>
            <person name="von Doehren H."/>
            <person name="Wagner C."/>
            <person name="Wortman J.R."/>
            <person name="Bovenberg R.A.L."/>
        </authorList>
    </citation>
    <scope>NUCLEOTIDE SEQUENCE [LARGE SCALE GENOMIC DNA]</scope>
    <source>
        <strain evidence="3">ATCC 28089 / DSM 1075 / NRRL 1951 / Wisconsin 54-1255</strain>
    </source>
</reference>
<dbReference type="VEuPathDB" id="FungiDB:PCH_Pc22g00790"/>
<evidence type="ECO:0000256" key="1">
    <source>
        <dbReference type="SAM" id="MobiDB-lite"/>
    </source>
</evidence>
<evidence type="ECO:0000313" key="2">
    <source>
        <dbReference type="EMBL" id="CAP97367.1"/>
    </source>
</evidence>
<protein>
    <submittedName>
        <fullName evidence="2">Uncharacterized protein</fullName>
    </submittedName>
</protein>
<dbReference type="Proteomes" id="UP000000724">
    <property type="component" value="Contig Pc00c22"/>
</dbReference>
<dbReference type="AlphaFoldDB" id="B6HPJ3"/>
<sequence>MRTREIDALSLLPRHVWICQRPLGNYRLTISIHKSHSGTLTHGSDERPSDTSGNLPKKGNYLDDPMNFVSINHSDDLYRKGICAYAVTNMQRAKRGTVETTVKPAPQAPVSHFQEMQVGYAGLCKWELWGGAILAV</sequence>
<keyword evidence="3" id="KW-1185">Reference proteome</keyword>
<dbReference type="HOGENOM" id="CLU_1876132_0_0_1"/>
<dbReference type="OMA" id="RKGICAY"/>
<feature type="region of interest" description="Disordered" evidence="1">
    <location>
        <begin position="37"/>
        <end position="59"/>
    </location>
</feature>
<gene>
    <name evidence="2" type="ORF">Pc22g00790</name>
    <name evidence="2" type="ORF">PCH_Pc22g00790</name>
</gene>
<proteinExistence type="predicted"/>